<dbReference type="Pfam" id="PF00392">
    <property type="entry name" value="GntR"/>
    <property type="match status" value="1"/>
</dbReference>
<evidence type="ECO:0000256" key="4">
    <source>
        <dbReference type="NCBIfam" id="TIGR02404"/>
    </source>
</evidence>
<protein>
    <recommendedName>
        <fullName evidence="4">Trehalose operon repressor</fullName>
    </recommendedName>
</protein>
<accession>A0ABW1UM61</accession>
<evidence type="ECO:0000313" key="7">
    <source>
        <dbReference type="Proteomes" id="UP001596310"/>
    </source>
</evidence>
<dbReference type="InterPro" id="IPR050679">
    <property type="entry name" value="Bact_HTH_transcr_reg"/>
</dbReference>
<dbReference type="EMBL" id="JBHSSM010000014">
    <property type="protein sequence ID" value="MFC6314733.1"/>
    <property type="molecule type" value="Genomic_DNA"/>
</dbReference>
<keyword evidence="3" id="KW-0804">Transcription</keyword>
<name>A0ABW1UM61_9LACO</name>
<dbReference type="SMART" id="SM00866">
    <property type="entry name" value="UTRA"/>
    <property type="match status" value="1"/>
</dbReference>
<sequence>MKKYLQIYHDLLTDIQTKKFKKGDLLPSDQKLVMRYHVSRETVRKAVRLLANEGYIQTIRGKGSLILSTEKLMFPFSSIESYHELVAQNHLHSTNDLVSIRDHVAVPVELLNGAPALTTQLIVRKRVVDEVPVILDYDYINEAIVPEVPATVAQRSLFDYFESTLHLKIDYAIKHIAIEPAEYDDCVYLGINQSVPVLVVRSETHLSDNRVLSYTESRHRADKFSSL</sequence>
<dbReference type="RefSeq" id="WP_125599455.1">
    <property type="nucleotide sequence ID" value="NZ_JBHSSM010000014.1"/>
</dbReference>
<dbReference type="PROSITE" id="PS50949">
    <property type="entry name" value="HTH_GNTR"/>
    <property type="match status" value="1"/>
</dbReference>
<comment type="caution">
    <text evidence="6">The sequence shown here is derived from an EMBL/GenBank/DDBJ whole genome shotgun (WGS) entry which is preliminary data.</text>
</comment>
<feature type="domain" description="HTH gntR-type" evidence="5">
    <location>
        <begin position="1"/>
        <end position="69"/>
    </location>
</feature>
<dbReference type="InterPro" id="IPR028978">
    <property type="entry name" value="Chorismate_lyase_/UTRA_dom_sf"/>
</dbReference>
<evidence type="ECO:0000256" key="1">
    <source>
        <dbReference type="ARBA" id="ARBA00023015"/>
    </source>
</evidence>
<dbReference type="NCBIfam" id="TIGR02404">
    <property type="entry name" value="trehalos_R_Bsub"/>
    <property type="match status" value="1"/>
</dbReference>
<evidence type="ECO:0000313" key="6">
    <source>
        <dbReference type="EMBL" id="MFC6314733.1"/>
    </source>
</evidence>
<dbReference type="InterPro" id="IPR036388">
    <property type="entry name" value="WH-like_DNA-bd_sf"/>
</dbReference>
<dbReference type="Pfam" id="PF07702">
    <property type="entry name" value="UTRA"/>
    <property type="match status" value="1"/>
</dbReference>
<dbReference type="Gene3D" id="3.40.1410.10">
    <property type="entry name" value="Chorismate lyase-like"/>
    <property type="match status" value="1"/>
</dbReference>
<dbReference type="Proteomes" id="UP001596310">
    <property type="component" value="Unassembled WGS sequence"/>
</dbReference>
<evidence type="ECO:0000256" key="3">
    <source>
        <dbReference type="ARBA" id="ARBA00023163"/>
    </source>
</evidence>
<dbReference type="PANTHER" id="PTHR44846">
    <property type="entry name" value="MANNOSYL-D-GLYCERATE TRANSPORT/METABOLISM SYSTEM REPRESSOR MNGR-RELATED"/>
    <property type="match status" value="1"/>
</dbReference>
<dbReference type="SUPFAM" id="SSF46785">
    <property type="entry name" value="Winged helix' DNA-binding domain"/>
    <property type="match status" value="1"/>
</dbReference>
<dbReference type="SUPFAM" id="SSF64288">
    <property type="entry name" value="Chorismate lyase-like"/>
    <property type="match status" value="1"/>
</dbReference>
<keyword evidence="7" id="KW-1185">Reference proteome</keyword>
<dbReference type="CDD" id="cd07377">
    <property type="entry name" value="WHTH_GntR"/>
    <property type="match status" value="1"/>
</dbReference>
<dbReference type="Gene3D" id="1.10.10.10">
    <property type="entry name" value="Winged helix-like DNA-binding domain superfamily/Winged helix DNA-binding domain"/>
    <property type="match status" value="1"/>
</dbReference>
<evidence type="ECO:0000259" key="5">
    <source>
        <dbReference type="PROSITE" id="PS50949"/>
    </source>
</evidence>
<reference evidence="7" key="1">
    <citation type="journal article" date="2019" name="Int. J. Syst. Evol. Microbiol.">
        <title>The Global Catalogue of Microorganisms (GCM) 10K type strain sequencing project: providing services to taxonomists for standard genome sequencing and annotation.</title>
        <authorList>
            <consortium name="The Broad Institute Genomics Platform"/>
            <consortium name="The Broad Institute Genome Sequencing Center for Infectious Disease"/>
            <person name="Wu L."/>
            <person name="Ma J."/>
        </authorList>
    </citation>
    <scope>NUCLEOTIDE SEQUENCE [LARGE SCALE GENOMIC DNA]</scope>
    <source>
        <strain evidence="7">CCM 8897</strain>
    </source>
</reference>
<keyword evidence="2" id="KW-0238">DNA-binding</keyword>
<dbReference type="PRINTS" id="PR00035">
    <property type="entry name" value="HTHGNTR"/>
</dbReference>
<dbReference type="InterPro" id="IPR000524">
    <property type="entry name" value="Tscrpt_reg_HTH_GntR"/>
</dbReference>
<organism evidence="6 7">
    <name type="scientific">Lapidilactobacillus achengensis</name>
    <dbReference type="NCBI Taxonomy" id="2486000"/>
    <lineage>
        <taxon>Bacteria</taxon>
        <taxon>Bacillati</taxon>
        <taxon>Bacillota</taxon>
        <taxon>Bacilli</taxon>
        <taxon>Lactobacillales</taxon>
        <taxon>Lactobacillaceae</taxon>
        <taxon>Lapidilactobacillus</taxon>
    </lineage>
</organism>
<gene>
    <name evidence="6" type="primary">treR</name>
    <name evidence="6" type="ORF">ACFQHW_04020</name>
</gene>
<evidence type="ECO:0000256" key="2">
    <source>
        <dbReference type="ARBA" id="ARBA00023125"/>
    </source>
</evidence>
<dbReference type="InterPro" id="IPR012770">
    <property type="entry name" value="TreR"/>
</dbReference>
<proteinExistence type="predicted"/>
<keyword evidence="1" id="KW-0805">Transcription regulation</keyword>
<dbReference type="InterPro" id="IPR036390">
    <property type="entry name" value="WH_DNA-bd_sf"/>
</dbReference>
<dbReference type="InterPro" id="IPR011663">
    <property type="entry name" value="UTRA"/>
</dbReference>
<dbReference type="SMART" id="SM00345">
    <property type="entry name" value="HTH_GNTR"/>
    <property type="match status" value="1"/>
</dbReference>
<dbReference type="PANTHER" id="PTHR44846:SF12">
    <property type="entry name" value="HTH-TYPE TRANSCRIPTIONAL REGULATOR TRER"/>
    <property type="match status" value="1"/>
</dbReference>